<dbReference type="PANTHER" id="PTHR34071">
    <property type="entry name" value="5-NITROIMIDAZOLE ANTIBIOTICS RESISTANCE PROTEIN, NIMA-FAMILY-RELATED PROTEIN-RELATED"/>
    <property type="match status" value="1"/>
</dbReference>
<comment type="caution">
    <text evidence="1">The sequence shown here is derived from an EMBL/GenBank/DDBJ whole genome shotgun (WGS) entry which is preliminary data.</text>
</comment>
<dbReference type="AlphaFoldDB" id="A0A921LSS9"/>
<dbReference type="EMBL" id="DYUZ01000007">
    <property type="protein sequence ID" value="HJG36481.1"/>
    <property type="molecule type" value="Genomic_DNA"/>
</dbReference>
<dbReference type="InterPro" id="IPR012349">
    <property type="entry name" value="Split_barrel_FMN-bd"/>
</dbReference>
<evidence type="ECO:0000313" key="2">
    <source>
        <dbReference type="Proteomes" id="UP000753256"/>
    </source>
</evidence>
<dbReference type="Gene3D" id="2.30.110.10">
    <property type="entry name" value="Electron Transport, Fmn-binding Protein, Chain A"/>
    <property type="match status" value="1"/>
</dbReference>
<reference evidence="1" key="2">
    <citation type="submission" date="2021-09" db="EMBL/GenBank/DDBJ databases">
        <authorList>
            <person name="Gilroy R."/>
        </authorList>
    </citation>
    <scope>NUCLEOTIDE SEQUENCE</scope>
    <source>
        <strain evidence="1">ChiHjej13B12-9602</strain>
    </source>
</reference>
<dbReference type="Pfam" id="PF12900">
    <property type="entry name" value="Pyridox_ox_2"/>
    <property type="match status" value="1"/>
</dbReference>
<name>A0A921LSS9_9ACTN</name>
<proteinExistence type="predicted"/>
<accession>A0A921LSS9</accession>
<sequence length="206" mass="22339">MRQMRNEKRKVTDEGELKAIVEACQTVRLGVIDEEGMFIVPMSFGYEWDADDTEAFCSTSANAPAACSDAEEPVAHLTLWLHSAGEGRKADAFRANGAGGAPVAIEMDCEDGVIEGPYACKYSYAFRSIMGSGRIFAIENGEDKVYGLTKIMEHLAPGAPIAFGPGVIERVSVWRVEVDHLTGKRRELKVSAPNELKAAAPKDGEK</sequence>
<gene>
    <name evidence="1" type="ORF">K8V70_01260</name>
</gene>
<dbReference type="SUPFAM" id="SSF50475">
    <property type="entry name" value="FMN-binding split barrel"/>
    <property type="match status" value="1"/>
</dbReference>
<dbReference type="RefSeq" id="WP_273188660.1">
    <property type="nucleotide sequence ID" value="NZ_DYUZ01000007.1"/>
</dbReference>
<protein>
    <submittedName>
        <fullName evidence="1">Pyridoxamine 5'-phosphate oxidase family protein</fullName>
    </submittedName>
</protein>
<dbReference type="Proteomes" id="UP000753256">
    <property type="component" value="Unassembled WGS sequence"/>
</dbReference>
<organism evidence="1 2">
    <name type="scientific">Enorma phocaeensis</name>
    <dbReference type="NCBI Taxonomy" id="1871019"/>
    <lineage>
        <taxon>Bacteria</taxon>
        <taxon>Bacillati</taxon>
        <taxon>Actinomycetota</taxon>
        <taxon>Coriobacteriia</taxon>
        <taxon>Coriobacteriales</taxon>
        <taxon>Coriobacteriaceae</taxon>
        <taxon>Enorma</taxon>
    </lineage>
</organism>
<reference evidence="1" key="1">
    <citation type="journal article" date="2021" name="PeerJ">
        <title>Extensive microbial diversity within the chicken gut microbiome revealed by metagenomics and culture.</title>
        <authorList>
            <person name="Gilroy R."/>
            <person name="Ravi A."/>
            <person name="Getino M."/>
            <person name="Pursley I."/>
            <person name="Horton D.L."/>
            <person name="Alikhan N.F."/>
            <person name="Baker D."/>
            <person name="Gharbi K."/>
            <person name="Hall N."/>
            <person name="Watson M."/>
            <person name="Adriaenssens E.M."/>
            <person name="Foster-Nyarko E."/>
            <person name="Jarju S."/>
            <person name="Secka A."/>
            <person name="Antonio M."/>
            <person name="Oren A."/>
            <person name="Chaudhuri R.R."/>
            <person name="La Ragione R."/>
            <person name="Hildebrand F."/>
            <person name="Pallen M.J."/>
        </authorList>
    </citation>
    <scope>NUCLEOTIDE SEQUENCE</scope>
    <source>
        <strain evidence="1">ChiHjej13B12-9602</strain>
    </source>
</reference>
<dbReference type="InterPro" id="IPR024747">
    <property type="entry name" value="Pyridox_Oxase-rel"/>
</dbReference>
<dbReference type="PANTHER" id="PTHR34071:SF2">
    <property type="entry name" value="FLAVIN-NUCLEOTIDE-BINDING PROTEIN"/>
    <property type="match status" value="1"/>
</dbReference>
<evidence type="ECO:0000313" key="1">
    <source>
        <dbReference type="EMBL" id="HJG36481.1"/>
    </source>
</evidence>